<accession>A0ABZ2KBS9</accession>
<proteinExistence type="inferred from homology"/>
<dbReference type="Pfam" id="PF02770">
    <property type="entry name" value="Acyl-CoA_dh_M"/>
    <property type="match status" value="1"/>
</dbReference>
<keyword evidence="9" id="KW-1185">Reference proteome</keyword>
<evidence type="ECO:0000256" key="4">
    <source>
        <dbReference type="ARBA" id="ARBA00022827"/>
    </source>
</evidence>
<protein>
    <submittedName>
        <fullName evidence="8">Acyl-CoA dehydrogenase</fullName>
    </submittedName>
</protein>
<comment type="similarity">
    <text evidence="2 5">Belongs to the acyl-CoA dehydrogenase family.</text>
</comment>
<evidence type="ECO:0000256" key="1">
    <source>
        <dbReference type="ARBA" id="ARBA00001974"/>
    </source>
</evidence>
<name>A0ABZ2KBS9_9BACT</name>
<dbReference type="InterPro" id="IPR037069">
    <property type="entry name" value="AcylCoA_DH/ox_N_sf"/>
</dbReference>
<gene>
    <name evidence="8" type="ORF">LZC95_04615</name>
</gene>
<sequence length="582" mass="63257">MRYRPLELVEDLEQFLGDPTDPDTLFSFKNVAQLDASEHFPDAICSSLEDWGLHRYYVPSVHGGALEDYQEPLHLLRAISRRDLTVAIGHAKTFLGGVCAWTSATSAQANRLAESVLQRSAVSWGLTERNHGSDLLANEVTATRTQDGYVVRGEKWLINNATRGDIISLLVRSTPAGGPRGFDVLMVDKRRLREGSYRCLPKVATHGIRGADISGIVFEEAFVDADAVIGHPGTGIEVVLKSLQLTRILCCSLSLGASDHALRLATRFAGERRLYGRQLIELPRARRILANAYADHLLCEALSVVAARSIHVLTPELSVLSAVAKYLVPTRTDTTIGELARFIGARSVLADVFAEGMFQKVQRDHRVVGLFDGNTLVNLNSLINQFPVLARAAQQPAPTGDLHGLFDLSAPLPPFDRKRLSLLSVRGSRLLDTLPRSLDAIEQLLRADSGLEPLAVLCRALNEHTRQLLTTMAGVRPLAVAVPADAFALAHQMSLCIAGAAAIGLWLGSREHMADDSANSGLWQQGGWLLAVIARILTALGVRVPDHDATDDVLLSALTRQSQSGQMLSMLPCRLAEGMKLS</sequence>
<evidence type="ECO:0000256" key="2">
    <source>
        <dbReference type="ARBA" id="ARBA00009347"/>
    </source>
</evidence>
<dbReference type="Gene3D" id="1.20.140.10">
    <property type="entry name" value="Butyryl-CoA Dehydrogenase, subunit A, domain 3"/>
    <property type="match status" value="1"/>
</dbReference>
<reference evidence="8 9" key="1">
    <citation type="submission" date="2021-12" db="EMBL/GenBank/DDBJ databases">
        <title>Discovery of the Pendulisporaceae a myxobacterial family with distinct sporulation behavior and unique specialized metabolism.</title>
        <authorList>
            <person name="Garcia R."/>
            <person name="Popoff A."/>
            <person name="Bader C.D."/>
            <person name="Loehr J."/>
            <person name="Walesch S."/>
            <person name="Walt C."/>
            <person name="Boldt J."/>
            <person name="Bunk B."/>
            <person name="Haeckl F.J.F.P.J."/>
            <person name="Gunesch A.P."/>
            <person name="Birkelbach J."/>
            <person name="Nuebel U."/>
            <person name="Pietschmann T."/>
            <person name="Bach T."/>
            <person name="Mueller R."/>
        </authorList>
    </citation>
    <scope>NUCLEOTIDE SEQUENCE [LARGE SCALE GENOMIC DNA]</scope>
    <source>
        <strain evidence="8 9">MSr12523</strain>
    </source>
</reference>
<evidence type="ECO:0000313" key="8">
    <source>
        <dbReference type="EMBL" id="WXA96120.1"/>
    </source>
</evidence>
<dbReference type="CDD" id="cd00567">
    <property type="entry name" value="ACAD"/>
    <property type="match status" value="1"/>
</dbReference>
<dbReference type="SUPFAM" id="SSF56645">
    <property type="entry name" value="Acyl-CoA dehydrogenase NM domain-like"/>
    <property type="match status" value="1"/>
</dbReference>
<dbReference type="Proteomes" id="UP001379533">
    <property type="component" value="Chromosome"/>
</dbReference>
<dbReference type="RefSeq" id="WP_394846732.1">
    <property type="nucleotide sequence ID" value="NZ_CP089982.1"/>
</dbReference>
<dbReference type="InterPro" id="IPR009100">
    <property type="entry name" value="AcylCoA_DH/oxidase_NM_dom_sf"/>
</dbReference>
<dbReference type="InterPro" id="IPR046373">
    <property type="entry name" value="Acyl-CoA_Oxase/DH_mid-dom_sf"/>
</dbReference>
<feature type="domain" description="Acyl-CoA dehydrogenase/oxidase C-terminal" evidence="6">
    <location>
        <begin position="233"/>
        <end position="381"/>
    </location>
</feature>
<evidence type="ECO:0000256" key="5">
    <source>
        <dbReference type="RuleBase" id="RU362125"/>
    </source>
</evidence>
<keyword evidence="5" id="KW-0560">Oxidoreductase</keyword>
<dbReference type="EMBL" id="CP089982">
    <property type="protein sequence ID" value="WXA96120.1"/>
    <property type="molecule type" value="Genomic_DNA"/>
</dbReference>
<dbReference type="InterPro" id="IPR009075">
    <property type="entry name" value="AcylCo_DH/oxidase_C"/>
</dbReference>
<dbReference type="InterPro" id="IPR036250">
    <property type="entry name" value="AcylCo_DH-like_C"/>
</dbReference>
<comment type="cofactor">
    <cofactor evidence="1 5">
        <name>FAD</name>
        <dbReference type="ChEBI" id="CHEBI:57692"/>
    </cofactor>
</comment>
<dbReference type="PANTHER" id="PTHR43884">
    <property type="entry name" value="ACYL-COA DEHYDROGENASE"/>
    <property type="match status" value="1"/>
</dbReference>
<evidence type="ECO:0000256" key="3">
    <source>
        <dbReference type="ARBA" id="ARBA00022630"/>
    </source>
</evidence>
<dbReference type="Gene3D" id="2.40.110.10">
    <property type="entry name" value="Butyryl-CoA Dehydrogenase, subunit A, domain 2"/>
    <property type="match status" value="1"/>
</dbReference>
<dbReference type="PANTHER" id="PTHR43884:SF19">
    <property type="entry name" value="ACYL-COA DEHYDROGENASE FADE4-RELATED"/>
    <property type="match status" value="1"/>
</dbReference>
<keyword evidence="3 5" id="KW-0285">Flavoprotein</keyword>
<dbReference type="SUPFAM" id="SSF47203">
    <property type="entry name" value="Acyl-CoA dehydrogenase C-terminal domain-like"/>
    <property type="match status" value="1"/>
</dbReference>
<evidence type="ECO:0000259" key="6">
    <source>
        <dbReference type="Pfam" id="PF00441"/>
    </source>
</evidence>
<evidence type="ECO:0000313" key="9">
    <source>
        <dbReference type="Proteomes" id="UP001379533"/>
    </source>
</evidence>
<feature type="domain" description="Acyl-CoA oxidase/dehydrogenase middle" evidence="7">
    <location>
        <begin position="125"/>
        <end position="220"/>
    </location>
</feature>
<dbReference type="Pfam" id="PF00441">
    <property type="entry name" value="Acyl-CoA_dh_1"/>
    <property type="match status" value="1"/>
</dbReference>
<keyword evidence="4 5" id="KW-0274">FAD</keyword>
<dbReference type="Gene3D" id="1.10.540.10">
    <property type="entry name" value="Acyl-CoA dehydrogenase/oxidase, N-terminal domain"/>
    <property type="match status" value="1"/>
</dbReference>
<dbReference type="InterPro" id="IPR006091">
    <property type="entry name" value="Acyl-CoA_Oxase/DH_mid-dom"/>
</dbReference>
<evidence type="ECO:0000259" key="7">
    <source>
        <dbReference type="Pfam" id="PF02770"/>
    </source>
</evidence>
<organism evidence="8 9">
    <name type="scientific">Pendulispora brunnea</name>
    <dbReference type="NCBI Taxonomy" id="2905690"/>
    <lineage>
        <taxon>Bacteria</taxon>
        <taxon>Pseudomonadati</taxon>
        <taxon>Myxococcota</taxon>
        <taxon>Myxococcia</taxon>
        <taxon>Myxococcales</taxon>
        <taxon>Sorangiineae</taxon>
        <taxon>Pendulisporaceae</taxon>
        <taxon>Pendulispora</taxon>
    </lineage>
</organism>